<organism evidence="1 2">
    <name type="scientific">Vespula pensylvanica</name>
    <name type="common">Western yellow jacket</name>
    <name type="synonym">Wasp</name>
    <dbReference type="NCBI Taxonomy" id="30213"/>
    <lineage>
        <taxon>Eukaryota</taxon>
        <taxon>Metazoa</taxon>
        <taxon>Ecdysozoa</taxon>
        <taxon>Arthropoda</taxon>
        <taxon>Hexapoda</taxon>
        <taxon>Insecta</taxon>
        <taxon>Pterygota</taxon>
        <taxon>Neoptera</taxon>
        <taxon>Endopterygota</taxon>
        <taxon>Hymenoptera</taxon>
        <taxon>Apocrita</taxon>
        <taxon>Aculeata</taxon>
        <taxon>Vespoidea</taxon>
        <taxon>Vespidae</taxon>
        <taxon>Vespinae</taxon>
        <taxon>Vespula</taxon>
    </lineage>
</organism>
<keyword evidence="2" id="KW-1185">Reference proteome</keyword>
<sequence length="79" mass="9249">MQNTKDMSIATQWRKPLATLSVRMTLCLLARLPACPFVTQNRNDKEMHYSLRMKDSRLTSDFHGKPQQIQELTWQDIPS</sequence>
<dbReference type="AlphaFoldDB" id="A0A834UBE9"/>
<dbReference type="EMBL" id="JACSDY010000004">
    <property type="protein sequence ID" value="KAF7429166.1"/>
    <property type="molecule type" value="Genomic_DNA"/>
</dbReference>
<name>A0A834UBE9_VESPE</name>
<protein>
    <submittedName>
        <fullName evidence="1">Uncharacterized protein</fullName>
    </submittedName>
</protein>
<comment type="caution">
    <text evidence="1">The sequence shown here is derived from an EMBL/GenBank/DDBJ whole genome shotgun (WGS) entry which is preliminary data.</text>
</comment>
<dbReference type="Proteomes" id="UP000600918">
    <property type="component" value="Unassembled WGS sequence"/>
</dbReference>
<evidence type="ECO:0000313" key="2">
    <source>
        <dbReference type="Proteomes" id="UP000600918"/>
    </source>
</evidence>
<proteinExistence type="predicted"/>
<evidence type="ECO:0000313" key="1">
    <source>
        <dbReference type="EMBL" id="KAF7429166.1"/>
    </source>
</evidence>
<reference evidence="1" key="1">
    <citation type="journal article" date="2020" name="G3 (Bethesda)">
        <title>High-Quality Assemblies for Three Invasive Social Wasps from the &lt;i&gt;Vespula&lt;/i&gt; Genus.</title>
        <authorList>
            <person name="Harrop T.W.R."/>
            <person name="Guhlin J."/>
            <person name="McLaughlin G.M."/>
            <person name="Permina E."/>
            <person name="Stockwell P."/>
            <person name="Gilligan J."/>
            <person name="Le Lec M.F."/>
            <person name="Gruber M.A.M."/>
            <person name="Quinn O."/>
            <person name="Lovegrove M."/>
            <person name="Duncan E.J."/>
            <person name="Remnant E.J."/>
            <person name="Van Eeckhoven J."/>
            <person name="Graham B."/>
            <person name="Knapp R.A."/>
            <person name="Langford K.W."/>
            <person name="Kronenberg Z."/>
            <person name="Press M.O."/>
            <person name="Eacker S.M."/>
            <person name="Wilson-Rankin E.E."/>
            <person name="Purcell J."/>
            <person name="Lester P.J."/>
            <person name="Dearden P.K."/>
        </authorList>
    </citation>
    <scope>NUCLEOTIDE SEQUENCE</scope>
    <source>
        <strain evidence="1">Volc-1</strain>
    </source>
</reference>
<gene>
    <name evidence="1" type="ORF">H0235_005564</name>
</gene>
<accession>A0A834UBE9</accession>